<dbReference type="SUPFAM" id="SSF51445">
    <property type="entry name" value="(Trans)glycosidases"/>
    <property type="match status" value="1"/>
</dbReference>
<feature type="domain" description="DUF5110" evidence="4">
    <location>
        <begin position="613"/>
        <end position="682"/>
    </location>
</feature>
<dbReference type="SUPFAM" id="SSF51011">
    <property type="entry name" value="Glycosyl hydrolase domain"/>
    <property type="match status" value="1"/>
</dbReference>
<dbReference type="PANTHER" id="PTHR22762">
    <property type="entry name" value="ALPHA-GLUCOSIDASE"/>
    <property type="match status" value="1"/>
</dbReference>
<keyword evidence="2" id="KW-0326">Glycosidase</keyword>
<dbReference type="Pfam" id="PF21365">
    <property type="entry name" value="Glyco_hydro_31_3rd"/>
    <property type="match status" value="1"/>
</dbReference>
<evidence type="ECO:0000259" key="3">
    <source>
        <dbReference type="Pfam" id="PF01055"/>
    </source>
</evidence>
<evidence type="ECO:0000313" key="7">
    <source>
        <dbReference type="Proteomes" id="UP000886860"/>
    </source>
</evidence>
<dbReference type="InterPro" id="IPR048395">
    <property type="entry name" value="Glyco_hydro_31_C"/>
</dbReference>
<sequence length="804" mass="92698">MQEIYKVNTRPEARKENMVTGEKYRITMLTEGLVRLEYSETGEFEDRATQLAFYRDFPETDYRVIHTEDGIEIHTSRLHLIYNEKEFTSWGLSIQVKGNFSAYHSIWRFGEPIHDLKGTARTLDEADGAIPLEHGVVSRFGYSLLDDSRSQVLLEDGWLEPRKKGIQDLYFFGYGHDYKEALKDLYTLCGRTPMIPRYALGNWWSRFYPYSEEIYLALMDRFKEEDLPFTVAVIDTDWHPMDIDPKYGSGWTGYTWNRELFPDPPRFLKALHDRGMKVTLNVHPAEGVKAHEEMYQEMAAAMGVDAAHEDPVNCDPADPKFLENYFSILHHPREKEGVDFWWIDWQQGTNCKVEGLDPLWILNHYHFLDNGRDGKRPMIFSRYAGPGSHRYPVGFSGDTLITWESLDFQPYFTSTASNIGYGWWSHDIGGHMLGYKNDELETRWVQYGIYSPITRLHSSRSEFNGKEPWRYKKEAEMAMGEALRERHRLMPYLYTMNARSYEEGLPLVLPLYYEYPEQQEAYAVKNQYLFGSQLMVAPITSPRIPSLNVAKTTAWLPQGRWYDLYTGMMYDGGRMLNLYRDLNSIPVFARAGAILPLTDEIDGAQARKNPESLRFLVFSGEEGSFVLYEDDNETCDYEKGLCVRTHLYYEENENLVSFTVDPAQGQLSLIPHIRTYTVDFAGFTREAAEDGQVKAFADGKEIPVSVSYDEKKQTVRAALGAVPVTAQVRLCMKSCLKSSANHVEQRCFDFLNQAEIDFQLKDQIYGLIVREKRVPAVLAQLDAMNISAELKGVISEILTAGTDR</sequence>
<dbReference type="Pfam" id="PF01055">
    <property type="entry name" value="Glyco_hydro_31_2nd"/>
    <property type="match status" value="1"/>
</dbReference>
<evidence type="ECO:0000259" key="4">
    <source>
        <dbReference type="Pfam" id="PF17137"/>
    </source>
</evidence>
<organism evidence="6 7">
    <name type="scientific">Candidatus Caccovicinus merdipullorum</name>
    <dbReference type="NCBI Taxonomy" id="2840724"/>
    <lineage>
        <taxon>Bacteria</taxon>
        <taxon>Bacillati</taxon>
        <taxon>Bacillota</taxon>
        <taxon>Clostridia</taxon>
        <taxon>Eubacteriales</taxon>
        <taxon>Candidatus Caccovicinus</taxon>
    </lineage>
</organism>
<protein>
    <submittedName>
        <fullName evidence="6">DUF5110 domain-containing protein</fullName>
    </submittedName>
</protein>
<evidence type="ECO:0000256" key="2">
    <source>
        <dbReference type="RuleBase" id="RU361185"/>
    </source>
</evidence>
<dbReference type="PANTHER" id="PTHR22762:SF89">
    <property type="entry name" value="ALPHA-XYLOSIDASE"/>
    <property type="match status" value="1"/>
</dbReference>
<dbReference type="Gene3D" id="2.60.40.1760">
    <property type="entry name" value="glycosyl hydrolase (family 31)"/>
    <property type="match status" value="1"/>
</dbReference>
<comment type="caution">
    <text evidence="6">The sequence shown here is derived from an EMBL/GenBank/DDBJ whole genome shotgun (WGS) entry which is preliminary data.</text>
</comment>
<name>A0A9D1GKK1_9FIRM</name>
<dbReference type="InterPro" id="IPR017853">
    <property type="entry name" value="GH"/>
</dbReference>
<keyword evidence="2" id="KW-0378">Hydrolase</keyword>
<feature type="domain" description="Glycoside hydrolase family 31 TIM barrel" evidence="3">
    <location>
        <begin position="192"/>
        <end position="496"/>
    </location>
</feature>
<comment type="similarity">
    <text evidence="1 2">Belongs to the glycosyl hydrolase 31 family.</text>
</comment>
<proteinExistence type="inferred from homology"/>
<gene>
    <name evidence="6" type="ORF">IAB60_07740</name>
</gene>
<dbReference type="EMBL" id="DVKS01000133">
    <property type="protein sequence ID" value="HIT41969.1"/>
    <property type="molecule type" value="Genomic_DNA"/>
</dbReference>
<accession>A0A9D1GKK1</accession>
<dbReference type="Gene3D" id="2.60.40.1180">
    <property type="entry name" value="Golgi alpha-mannosidase II"/>
    <property type="match status" value="2"/>
</dbReference>
<dbReference type="Proteomes" id="UP000886860">
    <property type="component" value="Unassembled WGS sequence"/>
</dbReference>
<dbReference type="Gene3D" id="3.20.20.80">
    <property type="entry name" value="Glycosidases"/>
    <property type="match status" value="1"/>
</dbReference>
<reference evidence="6" key="2">
    <citation type="journal article" date="2021" name="PeerJ">
        <title>Extensive microbial diversity within the chicken gut microbiome revealed by metagenomics and culture.</title>
        <authorList>
            <person name="Gilroy R."/>
            <person name="Ravi A."/>
            <person name="Getino M."/>
            <person name="Pursley I."/>
            <person name="Horton D.L."/>
            <person name="Alikhan N.F."/>
            <person name="Baker D."/>
            <person name="Gharbi K."/>
            <person name="Hall N."/>
            <person name="Watson M."/>
            <person name="Adriaenssens E.M."/>
            <person name="Foster-Nyarko E."/>
            <person name="Jarju S."/>
            <person name="Secka A."/>
            <person name="Antonio M."/>
            <person name="Oren A."/>
            <person name="Chaudhuri R.R."/>
            <person name="La Ragione R."/>
            <person name="Hildebrand F."/>
            <person name="Pallen M.J."/>
        </authorList>
    </citation>
    <scope>NUCLEOTIDE SEQUENCE</scope>
    <source>
        <strain evidence="6">CHK123-3438</strain>
    </source>
</reference>
<dbReference type="CDD" id="cd06595">
    <property type="entry name" value="GH31_u1"/>
    <property type="match status" value="1"/>
</dbReference>
<dbReference type="AlphaFoldDB" id="A0A9D1GKK1"/>
<dbReference type="GO" id="GO:0090599">
    <property type="term" value="F:alpha-glucosidase activity"/>
    <property type="evidence" value="ECO:0007669"/>
    <property type="project" value="TreeGrafter"/>
</dbReference>
<dbReference type="InterPro" id="IPR033403">
    <property type="entry name" value="DUF5110"/>
</dbReference>
<dbReference type="InterPro" id="IPR013780">
    <property type="entry name" value="Glyco_hydro_b"/>
</dbReference>
<evidence type="ECO:0000259" key="5">
    <source>
        <dbReference type="Pfam" id="PF21365"/>
    </source>
</evidence>
<dbReference type="GO" id="GO:0006491">
    <property type="term" value="P:N-glycan processing"/>
    <property type="evidence" value="ECO:0007669"/>
    <property type="project" value="TreeGrafter"/>
</dbReference>
<feature type="domain" description="Glycosyl hydrolase family 31 C-terminal" evidence="5">
    <location>
        <begin position="504"/>
        <end position="595"/>
    </location>
</feature>
<dbReference type="Pfam" id="PF17137">
    <property type="entry name" value="DUF5110"/>
    <property type="match status" value="1"/>
</dbReference>
<dbReference type="GO" id="GO:0005975">
    <property type="term" value="P:carbohydrate metabolic process"/>
    <property type="evidence" value="ECO:0007669"/>
    <property type="project" value="InterPro"/>
</dbReference>
<evidence type="ECO:0000313" key="6">
    <source>
        <dbReference type="EMBL" id="HIT41969.1"/>
    </source>
</evidence>
<dbReference type="InterPro" id="IPR000322">
    <property type="entry name" value="Glyco_hydro_31_TIM"/>
</dbReference>
<evidence type="ECO:0000256" key="1">
    <source>
        <dbReference type="ARBA" id="ARBA00007806"/>
    </source>
</evidence>
<reference evidence="6" key="1">
    <citation type="submission" date="2020-10" db="EMBL/GenBank/DDBJ databases">
        <authorList>
            <person name="Gilroy R."/>
        </authorList>
    </citation>
    <scope>NUCLEOTIDE SEQUENCE</scope>
    <source>
        <strain evidence="6">CHK123-3438</strain>
    </source>
</reference>